<dbReference type="InterPro" id="IPR005793">
    <property type="entry name" value="Formyl_trans_C"/>
</dbReference>
<dbReference type="InterPro" id="IPR036477">
    <property type="entry name" value="Formyl_transf_N_sf"/>
</dbReference>
<dbReference type="PANTHER" id="PTHR11138">
    <property type="entry name" value="METHIONYL-TRNA FORMYLTRANSFERASE"/>
    <property type="match status" value="1"/>
</dbReference>
<dbReference type="EC" id="2.1.2.9" evidence="2 5"/>
<name>A0A323TF33_9BACI</name>
<dbReference type="Gene3D" id="3.40.50.12230">
    <property type="match status" value="1"/>
</dbReference>
<feature type="domain" description="Formyl transferase C-terminal" evidence="7">
    <location>
        <begin position="201"/>
        <end position="299"/>
    </location>
</feature>
<dbReference type="SUPFAM" id="SSF50486">
    <property type="entry name" value="FMT C-terminal domain-like"/>
    <property type="match status" value="1"/>
</dbReference>
<dbReference type="SUPFAM" id="SSF53328">
    <property type="entry name" value="Formyltransferase"/>
    <property type="match status" value="1"/>
</dbReference>
<keyword evidence="3 5" id="KW-0808">Transferase</keyword>
<dbReference type="InterPro" id="IPR011034">
    <property type="entry name" value="Formyl_transferase-like_C_sf"/>
</dbReference>
<evidence type="ECO:0000259" key="6">
    <source>
        <dbReference type="Pfam" id="PF00551"/>
    </source>
</evidence>
<dbReference type="PANTHER" id="PTHR11138:SF5">
    <property type="entry name" value="METHIONYL-TRNA FORMYLTRANSFERASE, MITOCHONDRIAL"/>
    <property type="match status" value="1"/>
</dbReference>
<keyword evidence="4 5" id="KW-0648">Protein biosynthesis</keyword>
<dbReference type="FunFam" id="3.40.50.12230:FF:000001">
    <property type="entry name" value="Methionyl-tRNA formyltransferase"/>
    <property type="match status" value="1"/>
</dbReference>
<dbReference type="HAMAP" id="MF_00182">
    <property type="entry name" value="Formyl_trans"/>
    <property type="match status" value="1"/>
</dbReference>
<gene>
    <name evidence="5" type="primary">fmt</name>
    <name evidence="8" type="ORF">CR194_08350</name>
</gene>
<dbReference type="FunFam" id="3.40.50.170:FF:000004">
    <property type="entry name" value="Methionyl-tRNA formyltransferase"/>
    <property type="match status" value="1"/>
</dbReference>
<dbReference type="AlphaFoldDB" id="A0A323TF33"/>
<comment type="caution">
    <text evidence="8">The sequence shown here is derived from an EMBL/GenBank/DDBJ whole genome shotgun (WGS) entry which is preliminary data.</text>
</comment>
<evidence type="ECO:0000313" key="8">
    <source>
        <dbReference type="EMBL" id="PYZ93200.1"/>
    </source>
</evidence>
<dbReference type="InterPro" id="IPR005794">
    <property type="entry name" value="Fmt"/>
</dbReference>
<dbReference type="InterPro" id="IPR002376">
    <property type="entry name" value="Formyl_transf_N"/>
</dbReference>
<evidence type="ECO:0000313" key="9">
    <source>
        <dbReference type="Proteomes" id="UP000248214"/>
    </source>
</evidence>
<reference evidence="8 9" key="1">
    <citation type="submission" date="2017-10" db="EMBL/GenBank/DDBJ databases">
        <title>Bacillus sp. nov., a halophilic bacterium isolated from a Keqin Lake.</title>
        <authorList>
            <person name="Wang H."/>
        </authorList>
    </citation>
    <scope>NUCLEOTIDE SEQUENCE [LARGE SCALE GENOMIC DNA]</scope>
    <source>
        <strain evidence="8 9">KQ-12</strain>
    </source>
</reference>
<dbReference type="InterPro" id="IPR044135">
    <property type="entry name" value="Met-tRNA-FMT_C"/>
</dbReference>
<dbReference type="InterPro" id="IPR041711">
    <property type="entry name" value="Met-tRNA-FMT_N"/>
</dbReference>
<organism evidence="8 9">
    <name type="scientific">Salipaludibacillus keqinensis</name>
    <dbReference type="NCBI Taxonomy" id="2045207"/>
    <lineage>
        <taxon>Bacteria</taxon>
        <taxon>Bacillati</taxon>
        <taxon>Bacillota</taxon>
        <taxon>Bacilli</taxon>
        <taxon>Bacillales</taxon>
        <taxon>Bacillaceae</taxon>
    </lineage>
</organism>
<dbReference type="NCBIfam" id="TIGR00460">
    <property type="entry name" value="fmt"/>
    <property type="match status" value="1"/>
</dbReference>
<keyword evidence="9" id="KW-1185">Reference proteome</keyword>
<dbReference type="EMBL" id="PDOD01000002">
    <property type="protein sequence ID" value="PYZ93200.1"/>
    <property type="molecule type" value="Genomic_DNA"/>
</dbReference>
<dbReference type="CDD" id="cd08646">
    <property type="entry name" value="FMT_core_Met-tRNA-FMT_N"/>
    <property type="match status" value="1"/>
</dbReference>
<dbReference type="Pfam" id="PF02911">
    <property type="entry name" value="Formyl_trans_C"/>
    <property type="match status" value="1"/>
</dbReference>
<sequence length="315" mass="34807">MKIVFMGTPDFAVPVLHKMVDRGYEIALVVTQPDRPKGRKQVLTPPPVKQAAENLNIPVFQPEKIKNDWTKVQEVNPDLIVTAAFGQILPKELLDIPNKGCINVHASLLPKYRGGAPIHQSVIDGEKETGITIMYMVEKLDAGDIIAQRSIPILAEDTTGTMHDKLSELGADLLLETLPLIESGRASSVPQVEEKVTFSPNIKKDQEKIHWTKTATDIHNQIRGLNPWPVAFTEVQGKRFKIWESQILSEQTDQQPGTVIDLTNETIHVACGEGTVLSLLKVQPSGKKPMDVSTFLRGSGNTWISGMKLGEQTDE</sequence>
<dbReference type="Pfam" id="PF00551">
    <property type="entry name" value="Formyl_trans_N"/>
    <property type="match status" value="1"/>
</dbReference>
<evidence type="ECO:0000259" key="7">
    <source>
        <dbReference type="Pfam" id="PF02911"/>
    </source>
</evidence>
<dbReference type="InterPro" id="IPR001555">
    <property type="entry name" value="GART_AS"/>
</dbReference>
<dbReference type="OrthoDB" id="9802815at2"/>
<feature type="domain" description="Formyl transferase N-terminal" evidence="6">
    <location>
        <begin position="1"/>
        <end position="177"/>
    </location>
</feature>
<dbReference type="Proteomes" id="UP000248214">
    <property type="component" value="Unassembled WGS sequence"/>
</dbReference>
<protein>
    <recommendedName>
        <fullName evidence="2 5">Methionyl-tRNA formyltransferase</fullName>
        <ecNumber evidence="2 5">2.1.2.9</ecNumber>
    </recommendedName>
</protein>
<dbReference type="RefSeq" id="WP_110609230.1">
    <property type="nucleotide sequence ID" value="NZ_PDOD01000002.1"/>
</dbReference>
<accession>A0A323TF33</accession>
<evidence type="ECO:0000256" key="5">
    <source>
        <dbReference type="HAMAP-Rule" id="MF_00182"/>
    </source>
</evidence>
<proteinExistence type="inferred from homology"/>
<feature type="binding site" evidence="5">
    <location>
        <begin position="107"/>
        <end position="110"/>
    </location>
    <ligand>
        <name>(6S)-5,6,7,8-tetrahydrofolate</name>
        <dbReference type="ChEBI" id="CHEBI:57453"/>
    </ligand>
</feature>
<comment type="similarity">
    <text evidence="1 5">Belongs to the Fmt family.</text>
</comment>
<evidence type="ECO:0000256" key="4">
    <source>
        <dbReference type="ARBA" id="ARBA00022917"/>
    </source>
</evidence>
<dbReference type="GO" id="GO:0004479">
    <property type="term" value="F:methionyl-tRNA formyltransferase activity"/>
    <property type="evidence" value="ECO:0007669"/>
    <property type="project" value="UniProtKB-UniRule"/>
</dbReference>
<evidence type="ECO:0000256" key="2">
    <source>
        <dbReference type="ARBA" id="ARBA00012261"/>
    </source>
</evidence>
<evidence type="ECO:0000256" key="3">
    <source>
        <dbReference type="ARBA" id="ARBA00022679"/>
    </source>
</evidence>
<comment type="catalytic activity">
    <reaction evidence="5">
        <text>L-methionyl-tRNA(fMet) + (6R)-10-formyltetrahydrofolate = N-formyl-L-methionyl-tRNA(fMet) + (6S)-5,6,7,8-tetrahydrofolate + H(+)</text>
        <dbReference type="Rhea" id="RHEA:24380"/>
        <dbReference type="Rhea" id="RHEA-COMP:9952"/>
        <dbReference type="Rhea" id="RHEA-COMP:9953"/>
        <dbReference type="ChEBI" id="CHEBI:15378"/>
        <dbReference type="ChEBI" id="CHEBI:57453"/>
        <dbReference type="ChEBI" id="CHEBI:78530"/>
        <dbReference type="ChEBI" id="CHEBI:78844"/>
        <dbReference type="ChEBI" id="CHEBI:195366"/>
        <dbReference type="EC" id="2.1.2.9"/>
    </reaction>
</comment>
<evidence type="ECO:0000256" key="1">
    <source>
        <dbReference type="ARBA" id="ARBA00010699"/>
    </source>
</evidence>
<comment type="function">
    <text evidence="5">Attaches a formyl group to the free amino group of methionyl-tRNA(fMet). The formyl group appears to play a dual role in the initiator identity of N-formylmethionyl-tRNA by promoting its recognition by IF2 and preventing the misappropriation of this tRNA by the elongation apparatus.</text>
</comment>
<dbReference type="GO" id="GO:0005829">
    <property type="term" value="C:cytosol"/>
    <property type="evidence" value="ECO:0007669"/>
    <property type="project" value="TreeGrafter"/>
</dbReference>
<dbReference type="CDD" id="cd08704">
    <property type="entry name" value="Met_tRNA_FMT_C"/>
    <property type="match status" value="1"/>
</dbReference>
<dbReference type="PROSITE" id="PS00373">
    <property type="entry name" value="GART"/>
    <property type="match status" value="1"/>
</dbReference>